<feature type="compositionally biased region" description="Low complexity" evidence="1">
    <location>
        <begin position="272"/>
        <end position="288"/>
    </location>
</feature>
<proteinExistence type="predicted"/>
<evidence type="ECO:0000256" key="1">
    <source>
        <dbReference type="SAM" id="MobiDB-lite"/>
    </source>
</evidence>
<dbReference type="Proteomes" id="UP001189429">
    <property type="component" value="Unassembled WGS sequence"/>
</dbReference>
<dbReference type="EMBL" id="CAUYUJ010005935">
    <property type="protein sequence ID" value="CAK0815511.1"/>
    <property type="molecule type" value="Genomic_DNA"/>
</dbReference>
<keyword evidence="3" id="KW-1185">Reference proteome</keyword>
<feature type="compositionally biased region" description="Low complexity" evidence="1">
    <location>
        <begin position="247"/>
        <end position="264"/>
    </location>
</feature>
<accession>A0ABN9R9C8</accession>
<evidence type="ECO:0000313" key="3">
    <source>
        <dbReference type="Proteomes" id="UP001189429"/>
    </source>
</evidence>
<feature type="region of interest" description="Disordered" evidence="1">
    <location>
        <begin position="857"/>
        <end position="886"/>
    </location>
</feature>
<organism evidence="2 3">
    <name type="scientific">Prorocentrum cordatum</name>
    <dbReference type="NCBI Taxonomy" id="2364126"/>
    <lineage>
        <taxon>Eukaryota</taxon>
        <taxon>Sar</taxon>
        <taxon>Alveolata</taxon>
        <taxon>Dinophyceae</taxon>
        <taxon>Prorocentrales</taxon>
        <taxon>Prorocentraceae</taxon>
        <taxon>Prorocentrum</taxon>
    </lineage>
</organism>
<comment type="caution">
    <text evidence="2">The sequence shown here is derived from an EMBL/GenBank/DDBJ whole genome shotgun (WGS) entry which is preliminary data.</text>
</comment>
<gene>
    <name evidence="2" type="ORF">PCOR1329_LOCUS18781</name>
</gene>
<name>A0ABN9R9C8_9DINO</name>
<evidence type="ECO:0008006" key="4">
    <source>
        <dbReference type="Google" id="ProtNLM"/>
    </source>
</evidence>
<reference evidence="2" key="1">
    <citation type="submission" date="2023-10" db="EMBL/GenBank/DDBJ databases">
        <authorList>
            <person name="Chen Y."/>
            <person name="Shah S."/>
            <person name="Dougan E. K."/>
            <person name="Thang M."/>
            <person name="Chan C."/>
        </authorList>
    </citation>
    <scope>NUCLEOTIDE SEQUENCE [LARGE SCALE GENOMIC DNA]</scope>
</reference>
<protein>
    <recommendedName>
        <fullName evidence="4">DNA-directed DNA polymerase</fullName>
    </recommendedName>
</protein>
<sequence length="1236" mass="135188">MTLVATAGGAAAREFWRRLRPGEVYLAWYEDDSVWHERMCLGPTAEETMWMILTPDGHAYAESVVGCEDGPARTRGLRGGALPGGLRESVYRFKEYPGTRELRMLMTEVREEATLAAAGASLPVVTVHVSPSGRERPIGTLLEAAGGVAKGVDALLAATADGLPAGLTMVTAPRPPPEGKVWVVVDLSVGWGRVGEPLEVGVGDLMFPGSGGWQGALVREGGGWTKVLALSEHERDGFRERARRPLATATPEGAVGEAEAAAGTSTPRPEGGLDALAARLGAGDQSGDQSGGGGGPSSDGDARTLAVDFDAQGKRYKAWREVVAEMSRHGFADWPLDTPPTAIHFCAHMERTGRVPSGWLDKWAQSKNIVSSDTVYYALKTIIDSLEYAGCYDQLNLGSLVFAELLCLRVQAIVGAYDTNPNKPSFENAKYFSGLKSLSDAVSPDLKSFAARKAKEDTEVEKQRQKVRELRGKGDNNKRKPRALLRAESVCDQAHMTVTPYEEGKLSLPADVRGARCAELIGGARARVLLEADVADCFHRLRMREELAEFFAMPPLSARAAGLLGRANVGVVFDDELRWPCCATFPTGFSWGLVAAQSVNEYHAAQGPGLGLSPPMADRRGPAVLRGGAAAAHCVRVDNLGVISAGRDTGAAGFAGARESFERAGLMLRDRLEEPHAMESLGVELGAERRETRLTVARYWRLDAGLRWLLARRKVSTHMVEVFVGHCAGVGLLARQTISVFHAVYKFAQAYPAGLFPMWGSVRAEFTAFLGLMPLSIASWELPWSGVVDASDASEGGSRYKLTSASARARALQQAGLNSFDVEEPELLGEEFEEVGDFPEIPRRLLDKRDCFEEGGGRSFLQHSNRRRMLPRAGLSATDPPKAGKRARELTAPVAGQPQAGGAAQRTRRLEKGVNLDPRRGITHLEGKSVTPNVKGDYRRRLRIALSYAQRRQLPANNADEVDQLLTHLMNTRYCDGEHSSYGVKLLAAWMAIYPEYGKYGLQRSPRSGRALKGWKRLVPGRARKLFFFPVVAGLVAALIHLGELEVAPWIVVRFGFYLGPCERLRIQPEDLIAPVVGMSEHWGLVIAPEERGTPTKVGAFDDALWDAPYLSFMTGVFSVLRRRAQGKPMWNLDYPRVLRSMRMASKLLGVDAVPYHMRHSGPSWDRLKNARTLQQIQKRGRRASTKSLVRYKKHGRLAMQMSERSVARQEWFRSCEAHVGEFVLGSRVVDWPPPP</sequence>
<feature type="region of interest" description="Disordered" evidence="1">
    <location>
        <begin position="234"/>
        <end position="303"/>
    </location>
</feature>
<evidence type="ECO:0000313" key="2">
    <source>
        <dbReference type="EMBL" id="CAK0815511.1"/>
    </source>
</evidence>